<gene>
    <name evidence="1" type="ORF">A1Q1_07368</name>
</gene>
<dbReference type="EMBL" id="ALBS01000057">
    <property type="protein sequence ID" value="EJT51396.1"/>
    <property type="molecule type" value="Genomic_DNA"/>
</dbReference>
<dbReference type="VEuPathDB" id="FungiDB:A1Q1_07368"/>
<dbReference type="HOGENOM" id="CLU_960389_0_0_1"/>
<evidence type="ECO:0000313" key="2">
    <source>
        <dbReference type="Proteomes" id="UP000002748"/>
    </source>
</evidence>
<dbReference type="RefSeq" id="XP_014183079.1">
    <property type="nucleotide sequence ID" value="XM_014327604.1"/>
</dbReference>
<evidence type="ECO:0008006" key="3">
    <source>
        <dbReference type="Google" id="ProtNLM"/>
    </source>
</evidence>
<dbReference type="Proteomes" id="UP000002748">
    <property type="component" value="Unassembled WGS sequence"/>
</dbReference>
<proteinExistence type="predicted"/>
<dbReference type="GeneID" id="25990880"/>
<evidence type="ECO:0000313" key="1">
    <source>
        <dbReference type="EMBL" id="EJT51396.1"/>
    </source>
</evidence>
<organism evidence="1 2">
    <name type="scientific">Trichosporon asahii var. asahii (strain ATCC 90039 / CBS 2479 / JCM 2466 / KCTC 7840 / NBRC 103889/ NCYC 2677 / UAMH 7654)</name>
    <name type="common">Yeast</name>
    <dbReference type="NCBI Taxonomy" id="1186058"/>
    <lineage>
        <taxon>Eukaryota</taxon>
        <taxon>Fungi</taxon>
        <taxon>Dikarya</taxon>
        <taxon>Basidiomycota</taxon>
        <taxon>Agaricomycotina</taxon>
        <taxon>Tremellomycetes</taxon>
        <taxon>Trichosporonales</taxon>
        <taxon>Trichosporonaceae</taxon>
        <taxon>Trichosporon</taxon>
    </lineage>
</organism>
<sequence>MIEHAYYPHIVEAIFDYAGFDSLVAMSQTCQDWRHRASAKIGHIYHFDGESFYHPFDTTKENIVRQCRILDVAFHPTSLSSGFDAEAQQFGHARLPSYALNLDTIRFVDVGYLQTPIWYAAARRLVFGQFHCNWNPRFLQDKDFTGRALFIGVKRVIINHTLRTSRCHQLEPRSFFMTLREVVFVFHGHEACPCCFLSVLRSARRTHVPVTVVGAETLTTHATFQPYRVEGQKFTKPSGDRRLAVRGIRLLTHEEYRELIGEKEYAIETDFKMPERVNRYSTPSLYDPIS</sequence>
<name>J5TKT3_TRIAS</name>
<reference evidence="1 2" key="1">
    <citation type="journal article" date="2012" name="Eukaryot. Cell">
        <title>Draft genome sequence of CBS 2479, the standard type strain of Trichosporon asahii.</title>
        <authorList>
            <person name="Yang R.Y."/>
            <person name="Li H.T."/>
            <person name="Zhu H."/>
            <person name="Zhou G.P."/>
            <person name="Wang M."/>
            <person name="Wang L."/>
        </authorList>
    </citation>
    <scope>NUCLEOTIDE SEQUENCE [LARGE SCALE GENOMIC DNA]</scope>
    <source>
        <strain evidence="2">ATCC 90039 / CBS 2479 / JCM 2466 / KCTC 7840 / NCYC 2677 / UAMH 7654</strain>
    </source>
</reference>
<protein>
    <recommendedName>
        <fullName evidence="3">F-box domain-containing protein</fullName>
    </recommendedName>
</protein>
<dbReference type="KEGG" id="tasa:A1Q1_07368"/>
<dbReference type="AlphaFoldDB" id="J5TKT3"/>
<comment type="caution">
    <text evidence="1">The sequence shown here is derived from an EMBL/GenBank/DDBJ whole genome shotgun (WGS) entry which is preliminary data.</text>
</comment>
<accession>J5TKT3</accession>